<accession>A0A192YAA4</accession>
<dbReference type="EMBL" id="KX078569">
    <property type="protein sequence ID" value="ANM46644.1"/>
    <property type="molecule type" value="Genomic_DNA"/>
</dbReference>
<protein>
    <submittedName>
        <fullName evidence="1">Uncharacterized protein</fullName>
    </submittedName>
</protein>
<reference evidence="1 2" key="1">
    <citation type="submission" date="2016-04" db="EMBL/GenBank/DDBJ databases">
        <title>Comparative genomics of Morganella phages MP1 and MP2 define new clades among the T4 and T7-like Viruses.</title>
        <authorList>
            <person name="Pinto G."/>
            <person name="Oliveira A."/>
            <person name="Malgorzata L."/>
            <person name="Kropinski A."/>
            <person name="Azeredo J."/>
        </authorList>
    </citation>
    <scope>NUCLEOTIDE SEQUENCE [LARGE SCALE GENOMIC DNA]</scope>
</reference>
<gene>
    <name evidence="1" type="ORF">MP1_gp0121</name>
</gene>
<name>A0A192YAA4_9CAUD</name>
<dbReference type="RefSeq" id="YP_009279979.1">
    <property type="nucleotide sequence ID" value="NC_031020.1"/>
</dbReference>
<proteinExistence type="predicted"/>
<evidence type="ECO:0000313" key="1">
    <source>
        <dbReference type="EMBL" id="ANM46644.1"/>
    </source>
</evidence>
<dbReference type="GeneID" id="29059366"/>
<evidence type="ECO:0000313" key="2">
    <source>
        <dbReference type="Proteomes" id="UP000203816"/>
    </source>
</evidence>
<sequence>MFHLFMFDMHYPSGGFNDYVGTYPTESECYAAIKEANKTEYPYDNYQIVSGTEIIMWGRCVEV</sequence>
<keyword evidence="2" id="KW-1185">Reference proteome</keyword>
<organism evidence="1 2">
    <name type="scientific">Morganella phage vB_MmoM_MP1</name>
    <dbReference type="NCBI Taxonomy" id="1852628"/>
    <lineage>
        <taxon>Viruses</taxon>
        <taxon>Duplodnaviria</taxon>
        <taxon>Heunggongvirae</taxon>
        <taxon>Uroviricota</taxon>
        <taxon>Caudoviricetes</taxon>
        <taxon>Pantevenvirales</taxon>
        <taxon>Straboviridae</taxon>
        <taxon>Gualtarvirus</taxon>
        <taxon>Gualtarvirus mp1</taxon>
    </lineage>
</organism>
<dbReference type="KEGG" id="vg:29059366"/>
<dbReference type="Proteomes" id="UP000203816">
    <property type="component" value="Segment"/>
</dbReference>